<dbReference type="GO" id="GO:0015935">
    <property type="term" value="C:small ribosomal subunit"/>
    <property type="evidence" value="ECO:0007669"/>
    <property type="project" value="TreeGrafter"/>
</dbReference>
<dbReference type="Pfam" id="PF00886">
    <property type="entry name" value="Ribosomal_S16"/>
    <property type="match status" value="1"/>
</dbReference>
<dbReference type="GO" id="GO:0003735">
    <property type="term" value="F:structural constituent of ribosome"/>
    <property type="evidence" value="ECO:0007669"/>
    <property type="project" value="InterPro"/>
</dbReference>
<keyword evidence="2 3" id="KW-0687">Ribonucleoprotein</keyword>
<dbReference type="SUPFAM" id="SSF54565">
    <property type="entry name" value="Ribosomal protein S16"/>
    <property type="match status" value="1"/>
</dbReference>
<keyword evidence="1 3" id="KW-0689">Ribosomal protein</keyword>
<evidence type="ECO:0000256" key="4">
    <source>
        <dbReference type="SAM" id="MobiDB-lite"/>
    </source>
</evidence>
<dbReference type="EMBL" id="FOBO01000003">
    <property type="protein sequence ID" value="SEM27027.1"/>
    <property type="molecule type" value="Genomic_DNA"/>
</dbReference>
<dbReference type="GO" id="GO:0006412">
    <property type="term" value="P:translation"/>
    <property type="evidence" value="ECO:0007669"/>
    <property type="project" value="UniProtKB-UniRule"/>
</dbReference>
<dbReference type="NCBIfam" id="TIGR00002">
    <property type="entry name" value="S16"/>
    <property type="match status" value="1"/>
</dbReference>
<gene>
    <name evidence="3" type="primary">rpsP</name>
    <name evidence="5" type="ORF">SAMN04488077_103220</name>
</gene>
<evidence type="ECO:0000256" key="3">
    <source>
        <dbReference type="HAMAP-Rule" id="MF_00385"/>
    </source>
</evidence>
<evidence type="ECO:0000256" key="2">
    <source>
        <dbReference type="ARBA" id="ARBA00023274"/>
    </source>
</evidence>
<feature type="compositionally biased region" description="Low complexity" evidence="4">
    <location>
        <begin position="110"/>
        <end position="124"/>
    </location>
</feature>
<dbReference type="InterPro" id="IPR000307">
    <property type="entry name" value="Ribosomal_bS16"/>
</dbReference>
<dbReference type="Proteomes" id="UP000182160">
    <property type="component" value="Unassembled WGS sequence"/>
</dbReference>
<name>A0A1H7X1C1_9RHOB</name>
<evidence type="ECO:0000313" key="5">
    <source>
        <dbReference type="EMBL" id="SEM27027.1"/>
    </source>
</evidence>
<comment type="similarity">
    <text evidence="3">Belongs to the bacterial ribosomal protein bS16 family.</text>
</comment>
<dbReference type="PANTHER" id="PTHR12919">
    <property type="entry name" value="30S RIBOSOMAL PROTEIN S16"/>
    <property type="match status" value="1"/>
</dbReference>
<accession>A0A1H7X1C1</accession>
<dbReference type="AlphaFoldDB" id="A0A1H7X1C1"/>
<dbReference type="InterPro" id="IPR023803">
    <property type="entry name" value="Ribosomal_bS16_dom_sf"/>
</dbReference>
<dbReference type="HAMAP" id="MF_00385">
    <property type="entry name" value="Ribosomal_bS16"/>
    <property type="match status" value="1"/>
</dbReference>
<dbReference type="RefSeq" id="WP_074785152.1">
    <property type="nucleotide sequence ID" value="NZ_FOBO01000003.1"/>
</dbReference>
<organism evidence="5 6">
    <name type="scientific">Roseovarius tolerans</name>
    <dbReference type="NCBI Taxonomy" id="74031"/>
    <lineage>
        <taxon>Bacteria</taxon>
        <taxon>Pseudomonadati</taxon>
        <taxon>Pseudomonadota</taxon>
        <taxon>Alphaproteobacteria</taxon>
        <taxon>Rhodobacterales</taxon>
        <taxon>Roseobacteraceae</taxon>
        <taxon>Roseovarius</taxon>
    </lineage>
</organism>
<protein>
    <recommendedName>
        <fullName evidence="3">Small ribosomal subunit protein bS16</fullName>
    </recommendedName>
</protein>
<feature type="region of interest" description="Disordered" evidence="4">
    <location>
        <begin position="92"/>
        <end position="134"/>
    </location>
</feature>
<proteinExistence type="inferred from homology"/>
<reference evidence="5 6" key="1">
    <citation type="submission" date="2016-10" db="EMBL/GenBank/DDBJ databases">
        <authorList>
            <person name="de Groot N.N."/>
        </authorList>
    </citation>
    <scope>NUCLEOTIDE SEQUENCE [LARGE SCALE GENOMIC DNA]</scope>
    <source>
        <strain evidence="5 6">DSM 11457</strain>
    </source>
</reference>
<sequence length="134" mass="14726">MAMKIRLARGGSKKRPFYRIVAADSRMPRDGRFIEKLGTYNPLLPKDSEDRIKMDVERIQHWLAQGAQPTDRISRMLENAGVIAKKERANLKKAVPGKKAQDRAEEKAAKAAAAAEAANAPAEKAAAEEATAEE</sequence>
<evidence type="ECO:0000256" key="1">
    <source>
        <dbReference type="ARBA" id="ARBA00022980"/>
    </source>
</evidence>
<feature type="compositionally biased region" description="Basic and acidic residues" evidence="4">
    <location>
        <begin position="99"/>
        <end position="109"/>
    </location>
</feature>
<evidence type="ECO:0000313" key="6">
    <source>
        <dbReference type="Proteomes" id="UP000182160"/>
    </source>
</evidence>
<dbReference type="PANTHER" id="PTHR12919:SF20">
    <property type="entry name" value="SMALL RIBOSOMAL SUBUNIT PROTEIN BS16M"/>
    <property type="match status" value="1"/>
</dbReference>
<dbReference type="GO" id="GO:0005737">
    <property type="term" value="C:cytoplasm"/>
    <property type="evidence" value="ECO:0007669"/>
    <property type="project" value="UniProtKB-ARBA"/>
</dbReference>
<dbReference type="Gene3D" id="3.30.1320.10">
    <property type="match status" value="1"/>
</dbReference>